<dbReference type="AlphaFoldDB" id="A0A453G362"/>
<dbReference type="PANTHER" id="PTHR47150:SF6">
    <property type="entry name" value="OS01G0872900 PROTEIN"/>
    <property type="match status" value="1"/>
</dbReference>
<dbReference type="Proteomes" id="UP000015105">
    <property type="component" value="Chromosome 3D"/>
</dbReference>
<organism evidence="1 2">
    <name type="scientific">Aegilops tauschii subsp. strangulata</name>
    <name type="common">Goatgrass</name>
    <dbReference type="NCBI Taxonomy" id="200361"/>
    <lineage>
        <taxon>Eukaryota</taxon>
        <taxon>Viridiplantae</taxon>
        <taxon>Streptophyta</taxon>
        <taxon>Embryophyta</taxon>
        <taxon>Tracheophyta</taxon>
        <taxon>Spermatophyta</taxon>
        <taxon>Magnoliopsida</taxon>
        <taxon>Liliopsida</taxon>
        <taxon>Poales</taxon>
        <taxon>Poaceae</taxon>
        <taxon>BOP clade</taxon>
        <taxon>Pooideae</taxon>
        <taxon>Triticodae</taxon>
        <taxon>Triticeae</taxon>
        <taxon>Triticinae</taxon>
        <taxon>Aegilops</taxon>
    </lineage>
</organism>
<dbReference type="PANTHER" id="PTHR47150">
    <property type="entry name" value="OS12G0169200 PROTEIN"/>
    <property type="match status" value="1"/>
</dbReference>
<keyword evidence="2" id="KW-1185">Reference proteome</keyword>
<proteinExistence type="predicted"/>
<reference evidence="1" key="5">
    <citation type="journal article" date="2021" name="G3 (Bethesda)">
        <title>Aegilops tauschii genome assembly Aet v5.0 features greater sequence contiguity and improved annotation.</title>
        <authorList>
            <person name="Wang L."/>
            <person name="Zhu T."/>
            <person name="Rodriguez J.C."/>
            <person name="Deal K.R."/>
            <person name="Dubcovsky J."/>
            <person name="McGuire P.E."/>
            <person name="Lux T."/>
            <person name="Spannagl M."/>
            <person name="Mayer K.F.X."/>
            <person name="Baldrich P."/>
            <person name="Meyers B.C."/>
            <person name="Huo N."/>
            <person name="Gu Y.Q."/>
            <person name="Zhou H."/>
            <person name="Devos K.M."/>
            <person name="Bennetzen J.L."/>
            <person name="Unver T."/>
            <person name="Budak H."/>
            <person name="Gulick P.J."/>
            <person name="Galiba G."/>
            <person name="Kalapos B."/>
            <person name="Nelson D.R."/>
            <person name="Li P."/>
            <person name="You F.M."/>
            <person name="Luo M.C."/>
            <person name="Dvorak J."/>
        </authorList>
    </citation>
    <scope>NUCLEOTIDE SEQUENCE [LARGE SCALE GENOMIC DNA]</scope>
    <source>
        <strain evidence="1">cv. AL8/78</strain>
    </source>
</reference>
<evidence type="ECO:0008006" key="3">
    <source>
        <dbReference type="Google" id="ProtNLM"/>
    </source>
</evidence>
<reference evidence="2" key="2">
    <citation type="journal article" date="2017" name="Nat. Plants">
        <title>The Aegilops tauschii genome reveals multiple impacts of transposons.</title>
        <authorList>
            <person name="Zhao G."/>
            <person name="Zou C."/>
            <person name="Li K."/>
            <person name="Wang K."/>
            <person name="Li T."/>
            <person name="Gao L."/>
            <person name="Zhang X."/>
            <person name="Wang H."/>
            <person name="Yang Z."/>
            <person name="Liu X."/>
            <person name="Jiang W."/>
            <person name="Mao L."/>
            <person name="Kong X."/>
            <person name="Jiao Y."/>
            <person name="Jia J."/>
        </authorList>
    </citation>
    <scope>NUCLEOTIDE SEQUENCE [LARGE SCALE GENOMIC DNA]</scope>
    <source>
        <strain evidence="2">cv. AL8/78</strain>
    </source>
</reference>
<reference evidence="2" key="1">
    <citation type="journal article" date="2014" name="Science">
        <title>Ancient hybridizations among the ancestral genomes of bread wheat.</title>
        <authorList>
            <consortium name="International Wheat Genome Sequencing Consortium,"/>
            <person name="Marcussen T."/>
            <person name="Sandve S.R."/>
            <person name="Heier L."/>
            <person name="Spannagl M."/>
            <person name="Pfeifer M."/>
            <person name="Jakobsen K.S."/>
            <person name="Wulff B.B."/>
            <person name="Steuernagel B."/>
            <person name="Mayer K.F."/>
            <person name="Olsen O.A."/>
        </authorList>
    </citation>
    <scope>NUCLEOTIDE SEQUENCE [LARGE SCALE GENOMIC DNA]</scope>
    <source>
        <strain evidence="2">cv. AL8/78</strain>
    </source>
</reference>
<evidence type="ECO:0000313" key="1">
    <source>
        <dbReference type="EnsemblPlants" id="AET3Gv20867100.20"/>
    </source>
</evidence>
<dbReference type="Gramene" id="AET3Gv20867100.20">
    <property type="protein sequence ID" value="AET3Gv20867100.20"/>
    <property type="gene ID" value="AET3Gv20867100"/>
</dbReference>
<dbReference type="Pfam" id="PF04827">
    <property type="entry name" value="Plant_tran"/>
    <property type="match status" value="1"/>
</dbReference>
<dbReference type="InterPro" id="IPR006912">
    <property type="entry name" value="Harbinger_derived_prot"/>
</dbReference>
<sequence length="442" mass="50315">HLSSESACLLSYNTMSETVFVLDMLMNSSSSSSSDKHELILAAFAECDEEEEANARRHGGSTLGQQYLYRGRDAGFVLLWDDYFKENPTFPESYFCRRYRMSRNLFNRIAEAALEHNSYFKQKRNSAGALGLHPLQKMTAAMRLLTYGYAADAADEYCRSGESTNLASCKKFVIAICEVFGDQYLRSPNGEDTARLLDIGEQRGFPGMLGCIDCMHWTWKNCPKKWHGMFKGHVNKPTMILEAVASKDLWIWHAFFGLPGSLNDINVLQRSPLFAKLSEGQAPEVNYTINGHPYTMGYYLADGIYPPWATFVKTIPSPEGRKKKHFAKRQEGARKDVERAFGVLQSRFAIVRGPAKGWKRKEIGDLMKACIIMHNMIVDDERDSGPRDYNYDSMGVKVVPSRSHAEQLSVFIQMNQRITNRAFHSLLQDDLVEHIWQKFGDE</sequence>
<evidence type="ECO:0000313" key="2">
    <source>
        <dbReference type="Proteomes" id="UP000015105"/>
    </source>
</evidence>
<protein>
    <recommendedName>
        <fullName evidence="3">DDE Tnp4 domain-containing protein</fullName>
    </recommendedName>
</protein>
<dbReference type="EnsemblPlants" id="AET3Gv20867100.20">
    <property type="protein sequence ID" value="AET3Gv20867100.20"/>
    <property type="gene ID" value="AET3Gv20867100"/>
</dbReference>
<accession>A0A453G362</accession>
<reference evidence="1" key="3">
    <citation type="journal article" date="2017" name="Nature">
        <title>Genome sequence of the progenitor of the wheat D genome Aegilops tauschii.</title>
        <authorList>
            <person name="Luo M.C."/>
            <person name="Gu Y.Q."/>
            <person name="Puiu D."/>
            <person name="Wang H."/>
            <person name="Twardziok S.O."/>
            <person name="Deal K.R."/>
            <person name="Huo N."/>
            <person name="Zhu T."/>
            <person name="Wang L."/>
            <person name="Wang Y."/>
            <person name="McGuire P.E."/>
            <person name="Liu S."/>
            <person name="Long H."/>
            <person name="Ramasamy R.K."/>
            <person name="Rodriguez J.C."/>
            <person name="Van S.L."/>
            <person name="Yuan L."/>
            <person name="Wang Z."/>
            <person name="Xia Z."/>
            <person name="Xiao L."/>
            <person name="Anderson O.D."/>
            <person name="Ouyang S."/>
            <person name="Liang Y."/>
            <person name="Zimin A.V."/>
            <person name="Pertea G."/>
            <person name="Qi P."/>
            <person name="Bennetzen J.L."/>
            <person name="Dai X."/>
            <person name="Dawson M.W."/>
            <person name="Muller H.G."/>
            <person name="Kugler K."/>
            <person name="Rivarola-Duarte L."/>
            <person name="Spannagl M."/>
            <person name="Mayer K.F.X."/>
            <person name="Lu F.H."/>
            <person name="Bevan M.W."/>
            <person name="Leroy P."/>
            <person name="Li P."/>
            <person name="You F.M."/>
            <person name="Sun Q."/>
            <person name="Liu Z."/>
            <person name="Lyons E."/>
            <person name="Wicker T."/>
            <person name="Salzberg S.L."/>
            <person name="Devos K.M."/>
            <person name="Dvorak J."/>
        </authorList>
    </citation>
    <scope>NUCLEOTIDE SEQUENCE [LARGE SCALE GENOMIC DNA]</scope>
    <source>
        <strain evidence="1">cv. AL8/78</strain>
    </source>
</reference>
<reference evidence="1" key="4">
    <citation type="submission" date="2019-03" db="UniProtKB">
        <authorList>
            <consortium name="EnsemblPlants"/>
        </authorList>
    </citation>
    <scope>IDENTIFICATION</scope>
</reference>
<dbReference type="STRING" id="200361.A0A453G362"/>
<name>A0A453G362_AEGTS</name>